<name>A0A3M8C8F4_9BACL</name>
<comment type="caution">
    <text evidence="5">The sequence shown here is derived from an EMBL/GenBank/DDBJ whole genome shotgun (WGS) entry which is preliminary data.</text>
</comment>
<protein>
    <submittedName>
        <fullName evidence="5">Arginase family protein</fullName>
    </submittedName>
</protein>
<dbReference type="PROSITE" id="PS51409">
    <property type="entry name" value="ARGINASE_2"/>
    <property type="match status" value="1"/>
</dbReference>
<dbReference type="GO" id="GO:0030145">
    <property type="term" value="F:manganese ion binding"/>
    <property type="evidence" value="ECO:0007669"/>
    <property type="project" value="TreeGrafter"/>
</dbReference>
<dbReference type="EMBL" id="RHHR01000027">
    <property type="protein sequence ID" value="RNB71996.1"/>
    <property type="molecule type" value="Genomic_DNA"/>
</dbReference>
<keyword evidence="3" id="KW-0464">Manganese</keyword>
<gene>
    <name evidence="5" type="ORF">EDM52_14675</name>
</gene>
<evidence type="ECO:0000256" key="4">
    <source>
        <dbReference type="PROSITE-ProRule" id="PRU00742"/>
    </source>
</evidence>
<reference evidence="5 6" key="1">
    <citation type="submission" date="2018-10" db="EMBL/GenBank/DDBJ databases">
        <title>Phylogenomics of Brevibacillus.</title>
        <authorList>
            <person name="Dunlap C."/>
        </authorList>
    </citation>
    <scope>NUCLEOTIDE SEQUENCE [LARGE SCALE GENOMIC DNA]</scope>
    <source>
        <strain evidence="5 6">JCM 12215</strain>
    </source>
</reference>
<organism evidence="5 6">
    <name type="scientific">Brevibacillus invocatus</name>
    <dbReference type="NCBI Taxonomy" id="173959"/>
    <lineage>
        <taxon>Bacteria</taxon>
        <taxon>Bacillati</taxon>
        <taxon>Bacillota</taxon>
        <taxon>Bacilli</taxon>
        <taxon>Bacillales</taxon>
        <taxon>Paenibacillaceae</taxon>
        <taxon>Brevibacillus</taxon>
    </lineage>
</organism>
<evidence type="ECO:0000313" key="6">
    <source>
        <dbReference type="Proteomes" id="UP000282028"/>
    </source>
</evidence>
<comment type="similarity">
    <text evidence="4">Belongs to the arginase family.</text>
</comment>
<evidence type="ECO:0000256" key="2">
    <source>
        <dbReference type="ARBA" id="ARBA00022801"/>
    </source>
</evidence>
<dbReference type="GO" id="GO:0004053">
    <property type="term" value="F:arginase activity"/>
    <property type="evidence" value="ECO:0007669"/>
    <property type="project" value="TreeGrafter"/>
</dbReference>
<dbReference type="PIRSF" id="PIRSF036979">
    <property type="entry name" value="Arginase"/>
    <property type="match status" value="1"/>
</dbReference>
<evidence type="ECO:0000256" key="1">
    <source>
        <dbReference type="ARBA" id="ARBA00022723"/>
    </source>
</evidence>
<dbReference type="CDD" id="cd09999">
    <property type="entry name" value="Arginase-like_1"/>
    <property type="match status" value="1"/>
</dbReference>
<dbReference type="PANTHER" id="PTHR43782:SF3">
    <property type="entry name" value="ARGINASE"/>
    <property type="match status" value="1"/>
</dbReference>
<accession>A0A3M8C8F4</accession>
<dbReference type="Proteomes" id="UP000282028">
    <property type="component" value="Unassembled WGS sequence"/>
</dbReference>
<sequence>MIFSTQILQQLKEAARVISEAKPGAIFTIGGDCGIEVAPVSYLNQIYDGDLAVVWLDAHGDLDTPSTSPSKLFHGMPLRALLGQGDEEILKQCFSTLSVDQVILAGVRDLDEPEESYIQQSSMRVWTVKQLEEGSSELIEWINMRGFSHVYIHVDLDVLDPGHFPSTMCPTPNGLGVHALMNILEELQRNFQVVGYSVTEFAPKGQDEIDTLHKLIEYGRSIHTETEQKT</sequence>
<keyword evidence="2" id="KW-0378">Hydrolase</keyword>
<dbReference type="AlphaFoldDB" id="A0A3M8C8F4"/>
<evidence type="ECO:0000313" key="5">
    <source>
        <dbReference type="EMBL" id="RNB71996.1"/>
    </source>
</evidence>
<dbReference type="InterPro" id="IPR006035">
    <property type="entry name" value="Ureohydrolase"/>
</dbReference>
<dbReference type="Gene3D" id="3.40.800.10">
    <property type="entry name" value="Ureohydrolase domain"/>
    <property type="match status" value="1"/>
</dbReference>
<proteinExistence type="inferred from homology"/>
<dbReference type="InterPro" id="IPR023696">
    <property type="entry name" value="Ureohydrolase_dom_sf"/>
</dbReference>
<keyword evidence="1" id="KW-0479">Metal-binding</keyword>
<dbReference type="PANTHER" id="PTHR43782">
    <property type="entry name" value="ARGINASE"/>
    <property type="match status" value="1"/>
</dbReference>
<keyword evidence="6" id="KW-1185">Reference proteome</keyword>
<dbReference type="PRINTS" id="PR00116">
    <property type="entry name" value="ARGINASE"/>
</dbReference>
<evidence type="ECO:0000256" key="3">
    <source>
        <dbReference type="ARBA" id="ARBA00023211"/>
    </source>
</evidence>
<dbReference type="SUPFAM" id="SSF52768">
    <property type="entry name" value="Arginase/deacetylase"/>
    <property type="match status" value="1"/>
</dbReference>
<dbReference type="RefSeq" id="WP_122909723.1">
    <property type="nucleotide sequence ID" value="NZ_CBCSBE010000006.1"/>
</dbReference>
<dbReference type="OrthoDB" id="9789727at2"/>
<dbReference type="GO" id="GO:0005829">
    <property type="term" value="C:cytosol"/>
    <property type="evidence" value="ECO:0007669"/>
    <property type="project" value="TreeGrafter"/>
</dbReference>
<dbReference type="Pfam" id="PF00491">
    <property type="entry name" value="Arginase"/>
    <property type="match status" value="1"/>
</dbReference>